<dbReference type="Proteomes" id="UP000186110">
    <property type="component" value="Chromosome"/>
</dbReference>
<protein>
    <recommendedName>
        <fullName evidence="3">Solute-binding protein family 3/N-terminal domain-containing protein</fullName>
    </recommendedName>
</protein>
<dbReference type="KEGG" id="rsb:RS694_07660"/>
<proteinExistence type="predicted"/>
<evidence type="ECO:0000313" key="2">
    <source>
        <dbReference type="Proteomes" id="UP000186110"/>
    </source>
</evidence>
<reference evidence="1 2" key="1">
    <citation type="submission" date="2017-01" db="EMBL/GenBank/DDBJ databases">
        <authorList>
            <person name="Mah S.A."/>
            <person name="Swanson W.J."/>
            <person name="Moy G.W."/>
            <person name="Vacquier V.D."/>
        </authorList>
    </citation>
    <scope>NUCLEOTIDE SEQUENCE [LARGE SCALE GENOMIC DNA]</scope>
    <source>
        <strain evidence="1 2">DSM 22694</strain>
    </source>
</reference>
<dbReference type="STRING" id="1484693.RS694_07660"/>
<dbReference type="eggNOG" id="COG0834">
    <property type="taxonomic scope" value="Bacteria"/>
</dbReference>
<accession>A0A1P8K8U5</accession>
<dbReference type="AlphaFoldDB" id="A0A1P8K8U5"/>
<keyword evidence="2" id="KW-1185">Reference proteome</keyword>
<name>A0A1P8K8U5_9BURK</name>
<organism evidence="1 2">
    <name type="scientific">Rhodoferax saidenbachensis</name>
    <dbReference type="NCBI Taxonomy" id="1484693"/>
    <lineage>
        <taxon>Bacteria</taxon>
        <taxon>Pseudomonadati</taxon>
        <taxon>Pseudomonadota</taxon>
        <taxon>Betaproteobacteria</taxon>
        <taxon>Burkholderiales</taxon>
        <taxon>Comamonadaceae</taxon>
        <taxon>Rhodoferax</taxon>
    </lineage>
</organism>
<dbReference type="RefSeq" id="WP_029705788.1">
    <property type="nucleotide sequence ID" value="NZ_CP019239.1"/>
</dbReference>
<evidence type="ECO:0008006" key="3">
    <source>
        <dbReference type="Google" id="ProtNLM"/>
    </source>
</evidence>
<evidence type="ECO:0000313" key="1">
    <source>
        <dbReference type="EMBL" id="APW42428.1"/>
    </source>
</evidence>
<sequence length="266" mass="28863">MSHSEPLEKPTAVRIRRLAVGLGLLCLSALCSARILTICVSQNPVPPLTYPDRESEAQTAVRRAVEHQGDSVSFVVAPWMRCRLGVKAGIYLAAMPFAATQSNLTDFSLPLKNGDIDRTRSVGNLTIGVVRRIGSPITWDGVGFSKLTSPVMVLPGQMNARDKLQALGVPQDAESIRAESLLQKLALGRGELAVLPVGIIEVALKSEAFRNSLEMLQLPLTSDITFLGFNREFERAEPAYTKAVWTEAARISTAKNRKAITASLEP</sequence>
<gene>
    <name evidence="1" type="ORF">RS694_07660</name>
</gene>
<dbReference type="EMBL" id="CP019239">
    <property type="protein sequence ID" value="APW42428.1"/>
    <property type="molecule type" value="Genomic_DNA"/>
</dbReference>